<comment type="caution">
    <text evidence="1">The sequence shown here is derived from an EMBL/GenBank/DDBJ whole genome shotgun (WGS) entry which is preliminary data.</text>
</comment>
<feature type="non-terminal residue" evidence="1">
    <location>
        <position position="45"/>
    </location>
</feature>
<protein>
    <submittedName>
        <fullName evidence="1">Uncharacterized protein</fullName>
    </submittedName>
</protein>
<proteinExistence type="predicted"/>
<accession>T1AD94</accession>
<reference evidence="1" key="2">
    <citation type="journal article" date="2014" name="ISME J.">
        <title>Microbial stratification in low pH oxic and suboxic macroscopic growths along an acid mine drainage.</title>
        <authorList>
            <person name="Mendez-Garcia C."/>
            <person name="Mesa V."/>
            <person name="Sprenger R.R."/>
            <person name="Richter M."/>
            <person name="Diez M.S."/>
            <person name="Solano J."/>
            <person name="Bargiela R."/>
            <person name="Golyshina O.V."/>
            <person name="Manteca A."/>
            <person name="Ramos J.L."/>
            <person name="Gallego J.R."/>
            <person name="Llorente I."/>
            <person name="Martins Dos Santos V.A."/>
            <person name="Jensen O.N."/>
            <person name="Pelaez A.I."/>
            <person name="Sanchez J."/>
            <person name="Ferrer M."/>
        </authorList>
    </citation>
    <scope>NUCLEOTIDE SEQUENCE</scope>
</reference>
<reference evidence="1" key="1">
    <citation type="submission" date="2013-08" db="EMBL/GenBank/DDBJ databases">
        <authorList>
            <person name="Mendez C."/>
            <person name="Richter M."/>
            <person name="Ferrer M."/>
            <person name="Sanchez J."/>
        </authorList>
    </citation>
    <scope>NUCLEOTIDE SEQUENCE</scope>
</reference>
<dbReference type="EMBL" id="AUZY01006382">
    <property type="protein sequence ID" value="EQD54583.1"/>
    <property type="molecule type" value="Genomic_DNA"/>
</dbReference>
<name>T1AD94_9ZZZZ</name>
<gene>
    <name evidence="1" type="ORF">B1B_09628</name>
</gene>
<dbReference type="AlphaFoldDB" id="T1AD94"/>
<sequence length="45" mass="4827">MATGGFILHSGLEKWHGDAERAKAIHGMAAGAFPVLKHVAPERFL</sequence>
<organism evidence="1">
    <name type="scientific">mine drainage metagenome</name>
    <dbReference type="NCBI Taxonomy" id="410659"/>
    <lineage>
        <taxon>unclassified sequences</taxon>
        <taxon>metagenomes</taxon>
        <taxon>ecological metagenomes</taxon>
    </lineage>
</organism>
<evidence type="ECO:0000313" key="1">
    <source>
        <dbReference type="EMBL" id="EQD54583.1"/>
    </source>
</evidence>